<gene>
    <name evidence="2" type="ORF">FWILDA_LOCUS1535</name>
</gene>
<sequence length="169" mass="18731">MAGAQDDNRQHFKKQQRQDYNTNSKRKNSFAGKNKDLHNNNNLPPASVTPPPTTPTSTSSNTSFTVPGPALPSLKPAPEHVPVNHFNSQEISNYLNNTWKETLDRYHDINLSEVEKPEMYKSTEKAWVARGGPVWGNKGNLMANGNDFFAELKKSPLAQVSTAQPATAK</sequence>
<proteinExistence type="predicted"/>
<feature type="region of interest" description="Disordered" evidence="1">
    <location>
        <begin position="1"/>
        <end position="83"/>
    </location>
</feature>
<dbReference type="EMBL" id="CAMKVN010000151">
    <property type="protein sequence ID" value="CAI2164373.1"/>
    <property type="molecule type" value="Genomic_DNA"/>
</dbReference>
<evidence type="ECO:0000313" key="2">
    <source>
        <dbReference type="EMBL" id="CAI2164373.1"/>
    </source>
</evidence>
<feature type="compositionally biased region" description="Low complexity" evidence="1">
    <location>
        <begin position="55"/>
        <end position="67"/>
    </location>
</feature>
<evidence type="ECO:0000256" key="1">
    <source>
        <dbReference type="SAM" id="MobiDB-lite"/>
    </source>
</evidence>
<name>A0A9W4WM85_9GLOM</name>
<accession>A0A9W4WM85</accession>
<feature type="compositionally biased region" description="Basic and acidic residues" evidence="1">
    <location>
        <begin position="1"/>
        <end position="10"/>
    </location>
</feature>
<protein>
    <submittedName>
        <fullName evidence="2">12354_t:CDS:1</fullName>
    </submittedName>
</protein>
<comment type="caution">
    <text evidence="2">The sequence shown here is derived from an EMBL/GenBank/DDBJ whole genome shotgun (WGS) entry which is preliminary data.</text>
</comment>
<organism evidence="2 3">
    <name type="scientific">Funneliformis geosporum</name>
    <dbReference type="NCBI Taxonomy" id="1117311"/>
    <lineage>
        <taxon>Eukaryota</taxon>
        <taxon>Fungi</taxon>
        <taxon>Fungi incertae sedis</taxon>
        <taxon>Mucoromycota</taxon>
        <taxon>Glomeromycotina</taxon>
        <taxon>Glomeromycetes</taxon>
        <taxon>Glomerales</taxon>
        <taxon>Glomeraceae</taxon>
        <taxon>Funneliformis</taxon>
    </lineage>
</organism>
<dbReference type="Proteomes" id="UP001153678">
    <property type="component" value="Unassembled WGS sequence"/>
</dbReference>
<keyword evidence="3" id="KW-1185">Reference proteome</keyword>
<reference evidence="2" key="1">
    <citation type="submission" date="2022-08" db="EMBL/GenBank/DDBJ databases">
        <authorList>
            <person name="Kallberg Y."/>
            <person name="Tangrot J."/>
            <person name="Rosling A."/>
        </authorList>
    </citation>
    <scope>NUCLEOTIDE SEQUENCE</scope>
    <source>
        <strain evidence="2">Wild A</strain>
    </source>
</reference>
<dbReference type="OrthoDB" id="5598843at2759"/>
<evidence type="ECO:0000313" key="3">
    <source>
        <dbReference type="Proteomes" id="UP001153678"/>
    </source>
</evidence>
<dbReference type="AlphaFoldDB" id="A0A9W4WM85"/>